<evidence type="ECO:0000313" key="2">
    <source>
        <dbReference type="Proteomes" id="UP000017127"/>
    </source>
</evidence>
<proteinExistence type="predicted"/>
<gene>
    <name evidence="1" type="ORF">M595_1292</name>
</gene>
<keyword evidence="2" id="KW-1185">Reference proteome</keyword>
<dbReference type="EMBL" id="AUZM01000008">
    <property type="protein sequence ID" value="ERT08762.1"/>
    <property type="molecule type" value="Genomic_DNA"/>
</dbReference>
<name>U7QN97_9CYAN</name>
<reference evidence="1 2" key="1">
    <citation type="journal article" date="2013" name="Front. Microbiol.">
        <title>Comparative genomic analyses of the cyanobacterium, Lyngbya aestuarii BL J, a powerful hydrogen producer.</title>
        <authorList>
            <person name="Kothari A."/>
            <person name="Vaughn M."/>
            <person name="Garcia-Pichel F."/>
        </authorList>
    </citation>
    <scope>NUCLEOTIDE SEQUENCE [LARGE SCALE GENOMIC DNA]</scope>
    <source>
        <strain evidence="1 2">BL J</strain>
    </source>
</reference>
<accession>U7QN97</accession>
<dbReference type="Proteomes" id="UP000017127">
    <property type="component" value="Unassembled WGS sequence"/>
</dbReference>
<dbReference type="AlphaFoldDB" id="U7QN97"/>
<sequence length="184" mass="21427">MGFSSKNCSTQPLDYFMALMNSKVLIKEIYKKVPMYRLFNRLWVHPHQIKGYGVADIECDYPQWGPGEDYQQWFDEKMDTFQVQTFSPENTQNPQNSIELVRVLILLCDPVVEMNFLRYVDPALDSTDQFFVPMRVATESSLKALEPSEGIELHVVAEKTNTGILYPDEILAEINETQWTMTWE</sequence>
<protein>
    <submittedName>
        <fullName evidence="1">Uncharacterized protein</fullName>
    </submittedName>
</protein>
<organism evidence="1 2">
    <name type="scientific">Lyngbya aestuarii BL J</name>
    <dbReference type="NCBI Taxonomy" id="1348334"/>
    <lineage>
        <taxon>Bacteria</taxon>
        <taxon>Bacillati</taxon>
        <taxon>Cyanobacteriota</taxon>
        <taxon>Cyanophyceae</taxon>
        <taxon>Oscillatoriophycideae</taxon>
        <taxon>Oscillatoriales</taxon>
        <taxon>Microcoleaceae</taxon>
        <taxon>Lyngbya</taxon>
    </lineage>
</organism>
<evidence type="ECO:0000313" key="1">
    <source>
        <dbReference type="EMBL" id="ERT08762.1"/>
    </source>
</evidence>
<comment type="caution">
    <text evidence="1">The sequence shown here is derived from an EMBL/GenBank/DDBJ whole genome shotgun (WGS) entry which is preliminary data.</text>
</comment>